<evidence type="ECO:0000313" key="12">
    <source>
        <dbReference type="Proteomes" id="UP000199340"/>
    </source>
</evidence>
<evidence type="ECO:0000256" key="9">
    <source>
        <dbReference type="SAM" id="MobiDB-lite"/>
    </source>
</evidence>
<feature type="signal peptide" evidence="10">
    <location>
        <begin position="1"/>
        <end position="18"/>
    </location>
</feature>
<keyword evidence="3 10" id="KW-0732">Signal</keyword>
<evidence type="ECO:0000256" key="6">
    <source>
        <dbReference type="ARBA" id="ARBA00022833"/>
    </source>
</evidence>
<keyword evidence="4" id="KW-0574">Periplasm</keyword>
<feature type="disulfide bond" evidence="8">
    <location>
        <begin position="220"/>
        <end position="268"/>
    </location>
</feature>
<evidence type="ECO:0000256" key="3">
    <source>
        <dbReference type="ARBA" id="ARBA00022729"/>
    </source>
</evidence>
<keyword evidence="2" id="KW-0479">Metal-binding</keyword>
<dbReference type="GO" id="GO:0006508">
    <property type="term" value="P:proteolysis"/>
    <property type="evidence" value="ECO:0007669"/>
    <property type="project" value="UniProtKB-KW"/>
</dbReference>
<dbReference type="InterPro" id="IPR005073">
    <property type="entry name" value="Peptidase_M74"/>
</dbReference>
<dbReference type="GO" id="GO:0030288">
    <property type="term" value="C:outer membrane-bounded periplasmic space"/>
    <property type="evidence" value="ECO:0007669"/>
    <property type="project" value="InterPro"/>
</dbReference>
<proteinExistence type="predicted"/>
<keyword evidence="12" id="KW-1185">Reference proteome</keyword>
<evidence type="ECO:0000256" key="4">
    <source>
        <dbReference type="ARBA" id="ARBA00022764"/>
    </source>
</evidence>
<feature type="compositionally biased region" description="Pro residues" evidence="9">
    <location>
        <begin position="280"/>
        <end position="290"/>
    </location>
</feature>
<dbReference type="RefSeq" id="WP_090029012.1">
    <property type="nucleotide sequence ID" value="NZ_FNEB01000006.1"/>
</dbReference>
<gene>
    <name evidence="11" type="ORF">SAMN05421850_106128</name>
</gene>
<dbReference type="Proteomes" id="UP000199340">
    <property type="component" value="Unassembled WGS sequence"/>
</dbReference>
<dbReference type="NCBIfam" id="NF006947">
    <property type="entry name" value="PRK09429.1"/>
    <property type="match status" value="1"/>
</dbReference>
<dbReference type="GO" id="GO:0046872">
    <property type="term" value="F:metal ion binding"/>
    <property type="evidence" value="ECO:0007669"/>
    <property type="project" value="UniProtKB-KW"/>
</dbReference>
<dbReference type="EMBL" id="FNEB01000006">
    <property type="protein sequence ID" value="SDI88850.1"/>
    <property type="molecule type" value="Genomic_DNA"/>
</dbReference>
<dbReference type="AlphaFoldDB" id="A0A1G8PAV2"/>
<dbReference type="STRING" id="490829.SAMN05421850_106128"/>
<organism evidence="11 12">
    <name type="scientific">Lutimaribacter saemankumensis</name>
    <dbReference type="NCBI Taxonomy" id="490829"/>
    <lineage>
        <taxon>Bacteria</taxon>
        <taxon>Pseudomonadati</taxon>
        <taxon>Pseudomonadota</taxon>
        <taxon>Alphaproteobacteria</taxon>
        <taxon>Rhodobacterales</taxon>
        <taxon>Roseobacteraceae</taxon>
        <taxon>Lutimaribacter</taxon>
    </lineage>
</organism>
<reference evidence="11 12" key="1">
    <citation type="submission" date="2016-10" db="EMBL/GenBank/DDBJ databases">
        <authorList>
            <person name="de Groot N.N."/>
        </authorList>
    </citation>
    <scope>NUCLEOTIDE SEQUENCE [LARGE SCALE GENOMIC DNA]</scope>
    <source>
        <strain evidence="11 12">DSM 28010</strain>
    </source>
</reference>
<evidence type="ECO:0000256" key="5">
    <source>
        <dbReference type="ARBA" id="ARBA00022801"/>
    </source>
</evidence>
<dbReference type="PIRSF" id="PIRSF018455">
    <property type="entry name" value="MepA"/>
    <property type="match status" value="1"/>
</dbReference>
<dbReference type="PROSITE" id="PS51257">
    <property type="entry name" value="PROKAR_LIPOPROTEIN"/>
    <property type="match status" value="1"/>
</dbReference>
<dbReference type="Pfam" id="PF03411">
    <property type="entry name" value="Peptidase_M74"/>
    <property type="match status" value="1"/>
</dbReference>
<evidence type="ECO:0000256" key="7">
    <source>
        <dbReference type="ARBA" id="ARBA00023049"/>
    </source>
</evidence>
<evidence type="ECO:0000256" key="2">
    <source>
        <dbReference type="ARBA" id="ARBA00022723"/>
    </source>
</evidence>
<evidence type="ECO:0000256" key="1">
    <source>
        <dbReference type="ARBA" id="ARBA00022670"/>
    </source>
</evidence>
<feature type="region of interest" description="Disordered" evidence="9">
    <location>
        <begin position="276"/>
        <end position="297"/>
    </location>
</feature>
<dbReference type="InterPro" id="IPR009045">
    <property type="entry name" value="Zn_M74/Hedgehog-like"/>
</dbReference>
<evidence type="ECO:0000256" key="10">
    <source>
        <dbReference type="SAM" id="SignalP"/>
    </source>
</evidence>
<dbReference type="GO" id="GO:0004252">
    <property type="term" value="F:serine-type endopeptidase activity"/>
    <property type="evidence" value="ECO:0007669"/>
    <property type="project" value="InterPro"/>
</dbReference>
<protein>
    <submittedName>
        <fullName evidence="11">Penicillin-insensitive murein endopeptidase</fullName>
    </submittedName>
</protein>
<dbReference type="Gene3D" id="3.30.1380.10">
    <property type="match status" value="1"/>
</dbReference>
<feature type="disulfide bond" evidence="8">
    <location>
        <begin position="249"/>
        <end position="256"/>
    </location>
</feature>
<dbReference type="SUPFAM" id="SSF55166">
    <property type="entry name" value="Hedgehog/DD-peptidase"/>
    <property type="match status" value="1"/>
</dbReference>
<sequence length="313" mass="34214">MVRRAALAALCLTLAACGSRTTTDDYDGTSAAAPRVSTQQAIPAAMRGVEAKQLFGAAPRGSSQAPEPFGGYAKGCLAGGAQLPETGPTWQAMRLSRNRNWGHPEAIGFIRDLSAKAAQQPGWNGLYIGDISQPRGGPMLTGHRSHQIGMDIDIWMRPADRLNLSAGERENISSISMRRANGAYVNGQWTRAHHEIIKAAAKDPRVARIFVFPGAKVQMCDDEKGDRAWLRKVRPWWGHHYHFHVRLNCPRGARGCVDQDTPPAGDGCADARQWQRNILNPPPPDPNAPKPKPRREYTLADLPNQCVSVLRAP</sequence>
<feature type="chain" id="PRO_5011603433" evidence="10">
    <location>
        <begin position="19"/>
        <end position="313"/>
    </location>
</feature>
<dbReference type="GO" id="GO:0008237">
    <property type="term" value="F:metallopeptidase activity"/>
    <property type="evidence" value="ECO:0007669"/>
    <property type="project" value="UniProtKB-KW"/>
</dbReference>
<dbReference type="OrthoDB" id="1467367at2"/>
<name>A0A1G8PAV2_9RHOB</name>
<keyword evidence="7" id="KW-0482">Metalloprotease</keyword>
<evidence type="ECO:0000256" key="8">
    <source>
        <dbReference type="PIRSR" id="PIRSR018455-2"/>
    </source>
</evidence>
<evidence type="ECO:0000313" key="11">
    <source>
        <dbReference type="EMBL" id="SDI88850.1"/>
    </source>
</evidence>
<feature type="disulfide bond" evidence="8">
    <location>
        <begin position="76"/>
        <end position="306"/>
    </location>
</feature>
<accession>A0A1G8PAV2</accession>
<keyword evidence="1" id="KW-0645">Protease</keyword>
<keyword evidence="6" id="KW-0862">Zinc</keyword>
<keyword evidence="5" id="KW-0378">Hydrolase</keyword>
<keyword evidence="8" id="KW-1015">Disulfide bond</keyword>